<evidence type="ECO:0000313" key="3">
    <source>
        <dbReference type="Proteomes" id="UP000198833"/>
    </source>
</evidence>
<dbReference type="Proteomes" id="UP000198833">
    <property type="component" value="Unassembled WGS sequence"/>
</dbReference>
<dbReference type="STRING" id="89093.SAMN04488558_11115"/>
<sequence>MVNKSLFQNISLKFIATHSALILIQSLFFDQDHAYPYLALKLFVISLILSLTFALFYPYLWQRSTWPAWLNILIASLVNWLAGILIIYLLSDALFQYIRPYLWLILIITLMIHSAIFYAFSYYQNQNLAKQLNKQLAKYQNQ</sequence>
<dbReference type="InterPro" id="IPR023201">
    <property type="entry name" value="SecY_dom_sf"/>
</dbReference>
<dbReference type="EMBL" id="FOEN01000011">
    <property type="protein sequence ID" value="SEQ44491.1"/>
    <property type="molecule type" value="Genomic_DNA"/>
</dbReference>
<feature type="transmembrane region" description="Helical" evidence="1">
    <location>
        <begin position="35"/>
        <end position="57"/>
    </location>
</feature>
<evidence type="ECO:0000256" key="1">
    <source>
        <dbReference type="SAM" id="Phobius"/>
    </source>
</evidence>
<feature type="transmembrane region" description="Helical" evidence="1">
    <location>
        <begin position="12"/>
        <end position="29"/>
    </location>
</feature>
<name>A0A1H9G341_9LACT</name>
<feature type="transmembrane region" description="Helical" evidence="1">
    <location>
        <begin position="69"/>
        <end position="89"/>
    </location>
</feature>
<evidence type="ECO:0000313" key="2">
    <source>
        <dbReference type="EMBL" id="SEQ44491.1"/>
    </source>
</evidence>
<protein>
    <submittedName>
        <fullName evidence="2">Uncharacterized protein</fullName>
    </submittedName>
</protein>
<organism evidence="2 3">
    <name type="scientific">Ignavigranum ruoffiae</name>
    <dbReference type="NCBI Taxonomy" id="89093"/>
    <lineage>
        <taxon>Bacteria</taxon>
        <taxon>Bacillati</taxon>
        <taxon>Bacillota</taxon>
        <taxon>Bacilli</taxon>
        <taxon>Lactobacillales</taxon>
        <taxon>Aerococcaceae</taxon>
        <taxon>Ignavigranum</taxon>
    </lineage>
</organism>
<keyword evidence="1" id="KW-1133">Transmembrane helix</keyword>
<reference evidence="2 3" key="1">
    <citation type="submission" date="2016-10" db="EMBL/GenBank/DDBJ databases">
        <authorList>
            <person name="de Groot N.N."/>
        </authorList>
    </citation>
    <scope>NUCLEOTIDE SEQUENCE [LARGE SCALE GENOMIC DNA]</scope>
    <source>
        <strain evidence="2 3">DSM 15695</strain>
    </source>
</reference>
<dbReference type="RefSeq" id="WP_092572553.1">
    <property type="nucleotide sequence ID" value="NZ_FOEN01000011.1"/>
</dbReference>
<keyword evidence="1" id="KW-0812">Transmembrane</keyword>
<dbReference type="OrthoDB" id="2610916at2"/>
<gene>
    <name evidence="2" type="ORF">SAMN04488558_11115</name>
</gene>
<accession>A0A1H9G341</accession>
<keyword evidence="3" id="KW-1185">Reference proteome</keyword>
<keyword evidence="1" id="KW-0472">Membrane</keyword>
<dbReference type="AlphaFoldDB" id="A0A1H9G341"/>
<proteinExistence type="predicted"/>
<feature type="transmembrane region" description="Helical" evidence="1">
    <location>
        <begin position="101"/>
        <end position="123"/>
    </location>
</feature>
<dbReference type="SUPFAM" id="SSF103491">
    <property type="entry name" value="Preprotein translocase SecY subunit"/>
    <property type="match status" value="1"/>
</dbReference>